<evidence type="ECO:0000313" key="3">
    <source>
        <dbReference type="Proteomes" id="UP001454036"/>
    </source>
</evidence>
<protein>
    <recommendedName>
        <fullName evidence="1">Reverse transcriptase domain-containing protein</fullName>
    </recommendedName>
</protein>
<reference evidence="2 3" key="1">
    <citation type="submission" date="2024-01" db="EMBL/GenBank/DDBJ databases">
        <title>The complete chloroplast genome sequence of Lithospermum erythrorhizon: insights into the phylogenetic relationship among Boraginaceae species and the maternal lineages of purple gromwells.</title>
        <authorList>
            <person name="Okada T."/>
            <person name="Watanabe K."/>
        </authorList>
    </citation>
    <scope>NUCLEOTIDE SEQUENCE [LARGE SCALE GENOMIC DNA]</scope>
</reference>
<sequence>MWLKHPDLKEIVTKSWEMVVTGSDRYVLCFKLNALKRLNQGEYGGISSKATKSNEDFKEAMDQSLIKLGNDFLKEQVTLLRKKNTLDKAEISFFRQRAKCTHLVKADKDLEILGQGPTLDVDARDALIVNITLEEIEGAFFDIGNDKAPGPDGDFRPIECTNVAYKTITKVLTNWMLPYLPLLVDSAQGAFVGGKNLSDDVFLAQELVRGYTRKRASASYMTKVDIRKAYDTIS</sequence>
<dbReference type="AlphaFoldDB" id="A0AAV3PDM8"/>
<evidence type="ECO:0000313" key="2">
    <source>
        <dbReference type="EMBL" id="GAA0149102.1"/>
    </source>
</evidence>
<evidence type="ECO:0000259" key="1">
    <source>
        <dbReference type="Pfam" id="PF00078"/>
    </source>
</evidence>
<gene>
    <name evidence="2" type="ORF">LIER_08365</name>
</gene>
<dbReference type="InterPro" id="IPR052343">
    <property type="entry name" value="Retrotransposon-Effector_Assoc"/>
</dbReference>
<dbReference type="Proteomes" id="UP001454036">
    <property type="component" value="Unassembled WGS sequence"/>
</dbReference>
<feature type="domain" description="Reverse transcriptase" evidence="1">
    <location>
        <begin position="151"/>
        <end position="233"/>
    </location>
</feature>
<keyword evidence="3" id="KW-1185">Reference proteome</keyword>
<organism evidence="2 3">
    <name type="scientific">Lithospermum erythrorhizon</name>
    <name type="common">Purple gromwell</name>
    <name type="synonym">Lithospermum officinale var. erythrorhizon</name>
    <dbReference type="NCBI Taxonomy" id="34254"/>
    <lineage>
        <taxon>Eukaryota</taxon>
        <taxon>Viridiplantae</taxon>
        <taxon>Streptophyta</taxon>
        <taxon>Embryophyta</taxon>
        <taxon>Tracheophyta</taxon>
        <taxon>Spermatophyta</taxon>
        <taxon>Magnoliopsida</taxon>
        <taxon>eudicotyledons</taxon>
        <taxon>Gunneridae</taxon>
        <taxon>Pentapetalae</taxon>
        <taxon>asterids</taxon>
        <taxon>lamiids</taxon>
        <taxon>Boraginales</taxon>
        <taxon>Boraginaceae</taxon>
        <taxon>Boraginoideae</taxon>
        <taxon>Lithospermeae</taxon>
        <taxon>Lithospermum</taxon>
    </lineage>
</organism>
<dbReference type="PANTHER" id="PTHR46890:SF48">
    <property type="entry name" value="RNA-DIRECTED DNA POLYMERASE"/>
    <property type="match status" value="1"/>
</dbReference>
<dbReference type="EMBL" id="BAABME010001350">
    <property type="protein sequence ID" value="GAA0149102.1"/>
    <property type="molecule type" value="Genomic_DNA"/>
</dbReference>
<dbReference type="InterPro" id="IPR000477">
    <property type="entry name" value="RT_dom"/>
</dbReference>
<accession>A0AAV3PDM8</accession>
<name>A0AAV3PDM8_LITER</name>
<dbReference type="PANTHER" id="PTHR46890">
    <property type="entry name" value="NON-LTR RETROLELEMENT REVERSE TRANSCRIPTASE-LIKE PROTEIN-RELATED"/>
    <property type="match status" value="1"/>
</dbReference>
<proteinExistence type="predicted"/>
<comment type="caution">
    <text evidence="2">The sequence shown here is derived from an EMBL/GenBank/DDBJ whole genome shotgun (WGS) entry which is preliminary data.</text>
</comment>
<dbReference type="Pfam" id="PF00078">
    <property type="entry name" value="RVT_1"/>
    <property type="match status" value="1"/>
</dbReference>